<keyword evidence="2" id="KW-1185">Reference proteome</keyword>
<organism evidence="1 2">
    <name type="scientific">Pocillopora damicornis</name>
    <name type="common">Cauliflower coral</name>
    <name type="synonym">Millepora damicornis</name>
    <dbReference type="NCBI Taxonomy" id="46731"/>
    <lineage>
        <taxon>Eukaryota</taxon>
        <taxon>Metazoa</taxon>
        <taxon>Cnidaria</taxon>
        <taxon>Anthozoa</taxon>
        <taxon>Hexacorallia</taxon>
        <taxon>Scleractinia</taxon>
        <taxon>Astrocoeniina</taxon>
        <taxon>Pocilloporidae</taxon>
        <taxon>Pocillopora</taxon>
    </lineage>
</organism>
<proteinExistence type="predicted"/>
<dbReference type="AlphaFoldDB" id="A0A3M6TR93"/>
<sequence>MLSTRIIHIYRLYGQNRRVSDIEEILLFNVVGLMLRTGSEYTCYELVPLVKSGEDNQRIQLIKGLIPHRTRLLNILFG</sequence>
<dbReference type="Proteomes" id="UP000275408">
    <property type="component" value="Unassembled WGS sequence"/>
</dbReference>
<reference evidence="1 2" key="1">
    <citation type="journal article" date="2018" name="Sci. Rep.">
        <title>Comparative analysis of the Pocillopora damicornis genome highlights role of immune system in coral evolution.</title>
        <authorList>
            <person name="Cunning R."/>
            <person name="Bay R.A."/>
            <person name="Gillette P."/>
            <person name="Baker A.C."/>
            <person name="Traylor-Knowles N."/>
        </authorList>
    </citation>
    <scope>NUCLEOTIDE SEQUENCE [LARGE SCALE GENOMIC DNA]</scope>
    <source>
        <strain evidence="1">RSMAS</strain>
        <tissue evidence="1">Whole animal</tissue>
    </source>
</reference>
<evidence type="ECO:0000313" key="1">
    <source>
        <dbReference type="EMBL" id="RMX43869.1"/>
    </source>
</evidence>
<dbReference type="EMBL" id="RCHS01003103">
    <property type="protein sequence ID" value="RMX43869.1"/>
    <property type="molecule type" value="Genomic_DNA"/>
</dbReference>
<accession>A0A3M6TR93</accession>
<comment type="caution">
    <text evidence="1">The sequence shown here is derived from an EMBL/GenBank/DDBJ whole genome shotgun (WGS) entry which is preliminary data.</text>
</comment>
<name>A0A3M6TR93_POCDA</name>
<protein>
    <submittedName>
        <fullName evidence="1">Uncharacterized protein</fullName>
    </submittedName>
</protein>
<gene>
    <name evidence="1" type="ORF">pdam_00021074</name>
</gene>
<evidence type="ECO:0000313" key="2">
    <source>
        <dbReference type="Proteomes" id="UP000275408"/>
    </source>
</evidence>